<dbReference type="Proteomes" id="UP000814140">
    <property type="component" value="Unassembled WGS sequence"/>
</dbReference>
<name>A0ACB8SN93_9AGAM</name>
<accession>A0ACB8SN93</accession>
<evidence type="ECO:0000313" key="2">
    <source>
        <dbReference type="Proteomes" id="UP000814140"/>
    </source>
</evidence>
<evidence type="ECO:0000313" key="1">
    <source>
        <dbReference type="EMBL" id="KAI0057738.1"/>
    </source>
</evidence>
<reference evidence="1" key="2">
    <citation type="journal article" date="2022" name="New Phytol.">
        <title>Evolutionary transition to the ectomycorrhizal habit in the genomes of a hyperdiverse lineage of mushroom-forming fungi.</title>
        <authorList>
            <person name="Looney B."/>
            <person name="Miyauchi S."/>
            <person name="Morin E."/>
            <person name="Drula E."/>
            <person name="Courty P.E."/>
            <person name="Kohler A."/>
            <person name="Kuo A."/>
            <person name="LaButti K."/>
            <person name="Pangilinan J."/>
            <person name="Lipzen A."/>
            <person name="Riley R."/>
            <person name="Andreopoulos W."/>
            <person name="He G."/>
            <person name="Johnson J."/>
            <person name="Nolan M."/>
            <person name="Tritt A."/>
            <person name="Barry K.W."/>
            <person name="Grigoriev I.V."/>
            <person name="Nagy L.G."/>
            <person name="Hibbett D."/>
            <person name="Henrissat B."/>
            <person name="Matheny P.B."/>
            <person name="Labbe J."/>
            <person name="Martin F.M."/>
        </authorList>
    </citation>
    <scope>NUCLEOTIDE SEQUENCE</scope>
    <source>
        <strain evidence="1">HHB10654</strain>
    </source>
</reference>
<sequence>MDLSPLPMLPCPTFTVVLPARVQMTARKRKHTTLAHQAQASHPPSQPATTYSPGKRTPIALMDAQDPETPSEPFGDLPTVVTPDMMQCRHRAQPPISHVKSTYLSAPHMFMHKPSPEHDPPLSMRYEAFTIRYEKLDKAGVIKGKGVWPDDSEICED</sequence>
<reference evidence="1" key="1">
    <citation type="submission" date="2021-03" db="EMBL/GenBank/DDBJ databases">
        <authorList>
            <consortium name="DOE Joint Genome Institute"/>
            <person name="Ahrendt S."/>
            <person name="Looney B.P."/>
            <person name="Miyauchi S."/>
            <person name="Morin E."/>
            <person name="Drula E."/>
            <person name="Courty P.E."/>
            <person name="Chicoki N."/>
            <person name="Fauchery L."/>
            <person name="Kohler A."/>
            <person name="Kuo A."/>
            <person name="Labutti K."/>
            <person name="Pangilinan J."/>
            <person name="Lipzen A."/>
            <person name="Riley R."/>
            <person name="Andreopoulos W."/>
            <person name="He G."/>
            <person name="Johnson J."/>
            <person name="Barry K.W."/>
            <person name="Grigoriev I.V."/>
            <person name="Nagy L."/>
            <person name="Hibbett D."/>
            <person name="Henrissat B."/>
            <person name="Matheny P.B."/>
            <person name="Labbe J."/>
            <person name="Martin F."/>
        </authorList>
    </citation>
    <scope>NUCLEOTIDE SEQUENCE</scope>
    <source>
        <strain evidence="1">HHB10654</strain>
    </source>
</reference>
<comment type="caution">
    <text evidence="1">The sequence shown here is derived from an EMBL/GenBank/DDBJ whole genome shotgun (WGS) entry which is preliminary data.</text>
</comment>
<gene>
    <name evidence="1" type="ORF">BV25DRAFT_1830807</name>
</gene>
<dbReference type="EMBL" id="MU277243">
    <property type="protein sequence ID" value="KAI0057738.1"/>
    <property type="molecule type" value="Genomic_DNA"/>
</dbReference>
<keyword evidence="2" id="KW-1185">Reference proteome</keyword>
<protein>
    <submittedName>
        <fullName evidence="1">Uncharacterized protein</fullName>
    </submittedName>
</protein>
<proteinExistence type="predicted"/>
<organism evidence="1 2">
    <name type="scientific">Artomyces pyxidatus</name>
    <dbReference type="NCBI Taxonomy" id="48021"/>
    <lineage>
        <taxon>Eukaryota</taxon>
        <taxon>Fungi</taxon>
        <taxon>Dikarya</taxon>
        <taxon>Basidiomycota</taxon>
        <taxon>Agaricomycotina</taxon>
        <taxon>Agaricomycetes</taxon>
        <taxon>Russulales</taxon>
        <taxon>Auriscalpiaceae</taxon>
        <taxon>Artomyces</taxon>
    </lineage>
</organism>